<dbReference type="InterPro" id="IPR027417">
    <property type="entry name" value="P-loop_NTPase"/>
</dbReference>
<protein>
    <recommendedName>
        <fullName evidence="8">NB-ARC domain-containing protein</fullName>
    </recommendedName>
</protein>
<dbReference type="InterPro" id="IPR032675">
    <property type="entry name" value="LRR_dom_sf"/>
</dbReference>
<proteinExistence type="inferred from homology"/>
<feature type="domain" description="Disease resistance protein At4g27190-like leucine-rich repeats" evidence="4">
    <location>
        <begin position="744"/>
        <end position="856"/>
    </location>
</feature>
<dbReference type="Pfam" id="PF00931">
    <property type="entry name" value="NB-ARC"/>
    <property type="match status" value="1"/>
</dbReference>
<dbReference type="Gene3D" id="3.40.50.300">
    <property type="entry name" value="P-loop containing nucleotide triphosphate hydrolases"/>
    <property type="match status" value="1"/>
</dbReference>
<name>A0ABC8ZFT5_9POAL</name>
<feature type="domain" description="Disease resistance protein winged helix" evidence="5">
    <location>
        <begin position="289"/>
        <end position="353"/>
    </location>
</feature>
<evidence type="ECO:0008006" key="8">
    <source>
        <dbReference type="Google" id="ProtNLM"/>
    </source>
</evidence>
<gene>
    <name evidence="6" type="ORF">URODEC1_LOCUS44711</name>
</gene>
<dbReference type="SUPFAM" id="SSF52058">
    <property type="entry name" value="L domain-like"/>
    <property type="match status" value="1"/>
</dbReference>
<evidence type="ECO:0000256" key="1">
    <source>
        <dbReference type="ARBA" id="ARBA00008894"/>
    </source>
</evidence>
<evidence type="ECO:0000313" key="6">
    <source>
        <dbReference type="EMBL" id="CAL4960933.1"/>
    </source>
</evidence>
<dbReference type="InterPro" id="IPR050905">
    <property type="entry name" value="Plant_NBS-LRR"/>
</dbReference>
<accession>A0ABC8ZFT5</accession>
<sequence>MSRTGRQDSRRSGIMASYCWFWKPRRRTKTPWANNRIPRQLISFYDMLSLLVRSDVRVVIIQGIGGSGKTWAAKAAYRVARTSNLFDEYIWVSLSINCSVRKCLNKIAASLSCKIRDNLSVERTRTFIKECLTPRKFLLVFDNAYFTEESILEYLGVPDPEQQRLGSKIIMTTRTGRAVSTISPNIVITPEPLTYEESYDLLREKIGKDISFAHDLISYFYGIPLNIIILAGAVCDAPTEESFSELVASAHAALETQTSIFSTLQCMVKFGYHQLPSDNVRQCLLYCLIFPDDQGISVKELIWYWIMDGLLQEAIGFDEANHIGKEILDVLIKHGMVYLDGNDHVHMHDVIRETVSRIGKDMGYKEQHYSCNPIIKLEHFLNHSNIVSLMDTEMECLRGSPRYLSTTSLLLRGNYLLRTISEEFFSQMTGTLEILDMSFTRLEVLPPSISYLIRLRMLLLIGCDRLEEIRHIAPLARLEVLDASGCRSLKSVESGSFDHMVFLKVLDLSATSITFLTSIPVSMELRHINLQGCPFLGSEPPYGVSKGGAVRKLNLGIIEDLAAWMGMLWLPCGLNFHLSDKFGMKVSLDANRDSSAYVYASDAYFFNCLEKDSPLWYNCLQRFQIVISPLMDNETMDTNDQVNSIVQNSYFRTEHFTHSIDPMRMRYLEINGTVGVPSDLDGILYHAEMILLKRLAMTTQFSDLNIRSMQAVRELWVENCDHLESLLSADEVKALSMVGNLHNLWISNMEKLSSFCKGVEEVTSFSCLKHLLFDSCPNLLYLFPLALRLPNLETLHIRFCDVLERVFDSSVLGEDALPRLQLLQLWELPELTSVCGGVLPSLKNLKVRGCSKLQKIPVGVNENSPFVTTTGEQLWWDSLQWDDETIKRWLLFRNWGPLLPHLATEG</sequence>
<dbReference type="InterPro" id="IPR002182">
    <property type="entry name" value="NB-ARC"/>
</dbReference>
<dbReference type="InterPro" id="IPR057135">
    <property type="entry name" value="At4g27190-like_LRR"/>
</dbReference>
<dbReference type="Proteomes" id="UP001497457">
    <property type="component" value="Chromosome 19rd"/>
</dbReference>
<dbReference type="GO" id="GO:0006952">
    <property type="term" value="P:defense response"/>
    <property type="evidence" value="ECO:0007669"/>
    <property type="project" value="UniProtKB-KW"/>
</dbReference>
<dbReference type="PANTHER" id="PTHR33463">
    <property type="entry name" value="NB-ARC DOMAIN-CONTAINING PROTEIN-RELATED"/>
    <property type="match status" value="1"/>
</dbReference>
<organism evidence="6 7">
    <name type="scientific">Urochloa decumbens</name>
    <dbReference type="NCBI Taxonomy" id="240449"/>
    <lineage>
        <taxon>Eukaryota</taxon>
        <taxon>Viridiplantae</taxon>
        <taxon>Streptophyta</taxon>
        <taxon>Embryophyta</taxon>
        <taxon>Tracheophyta</taxon>
        <taxon>Spermatophyta</taxon>
        <taxon>Magnoliopsida</taxon>
        <taxon>Liliopsida</taxon>
        <taxon>Poales</taxon>
        <taxon>Poaceae</taxon>
        <taxon>PACMAD clade</taxon>
        <taxon>Panicoideae</taxon>
        <taxon>Panicodae</taxon>
        <taxon>Paniceae</taxon>
        <taxon>Melinidinae</taxon>
        <taxon>Urochloa</taxon>
    </lineage>
</organism>
<evidence type="ECO:0000313" key="7">
    <source>
        <dbReference type="Proteomes" id="UP001497457"/>
    </source>
</evidence>
<dbReference type="PRINTS" id="PR00364">
    <property type="entry name" value="DISEASERSIST"/>
</dbReference>
<evidence type="ECO:0000259" key="5">
    <source>
        <dbReference type="Pfam" id="PF23559"/>
    </source>
</evidence>
<dbReference type="AlphaFoldDB" id="A0ABC8ZFT5"/>
<dbReference type="Pfam" id="PF23247">
    <property type="entry name" value="LRR_RPS2"/>
    <property type="match status" value="1"/>
</dbReference>
<keyword evidence="2" id="KW-0611">Plant defense</keyword>
<evidence type="ECO:0000256" key="2">
    <source>
        <dbReference type="ARBA" id="ARBA00022821"/>
    </source>
</evidence>
<dbReference type="InterPro" id="IPR036388">
    <property type="entry name" value="WH-like_DNA-bd_sf"/>
</dbReference>
<dbReference type="Pfam" id="PF23559">
    <property type="entry name" value="WHD_DRP"/>
    <property type="match status" value="1"/>
</dbReference>
<evidence type="ECO:0000259" key="4">
    <source>
        <dbReference type="Pfam" id="PF23247"/>
    </source>
</evidence>
<dbReference type="Gene3D" id="1.10.10.10">
    <property type="entry name" value="Winged helix-like DNA-binding domain superfamily/Winged helix DNA-binding domain"/>
    <property type="match status" value="1"/>
</dbReference>
<dbReference type="PANTHER" id="PTHR33463:SF204">
    <property type="entry name" value="NB-ARC DOMAIN-CONTAINING PROTEIN"/>
    <property type="match status" value="1"/>
</dbReference>
<comment type="similarity">
    <text evidence="1">Belongs to the disease resistance NB-LRR family.</text>
</comment>
<dbReference type="SUPFAM" id="SSF52540">
    <property type="entry name" value="P-loop containing nucleoside triphosphate hydrolases"/>
    <property type="match status" value="1"/>
</dbReference>
<dbReference type="InterPro" id="IPR058922">
    <property type="entry name" value="WHD_DRP"/>
</dbReference>
<evidence type="ECO:0000259" key="3">
    <source>
        <dbReference type="Pfam" id="PF00931"/>
    </source>
</evidence>
<keyword evidence="7" id="KW-1185">Reference proteome</keyword>
<reference evidence="6" key="1">
    <citation type="submission" date="2024-10" db="EMBL/GenBank/DDBJ databases">
        <authorList>
            <person name="Ryan C."/>
        </authorList>
    </citation>
    <scope>NUCLEOTIDE SEQUENCE [LARGE SCALE GENOMIC DNA]</scope>
</reference>
<dbReference type="EMBL" id="OZ075129">
    <property type="protein sequence ID" value="CAL4960933.1"/>
    <property type="molecule type" value="Genomic_DNA"/>
</dbReference>
<dbReference type="Gene3D" id="3.80.10.10">
    <property type="entry name" value="Ribonuclease Inhibitor"/>
    <property type="match status" value="2"/>
</dbReference>
<feature type="domain" description="NB-ARC" evidence="3">
    <location>
        <begin position="51"/>
        <end position="207"/>
    </location>
</feature>